<name>A0A3E0B2U7_9STAP</name>
<dbReference type="Gene3D" id="3.30.70.1950">
    <property type="match status" value="1"/>
</dbReference>
<dbReference type="GO" id="GO:0030674">
    <property type="term" value="F:protein-macromolecule adaptor activity"/>
    <property type="evidence" value="ECO:0007669"/>
    <property type="project" value="UniProtKB-UniRule"/>
</dbReference>
<organism evidence="3 4">
    <name type="scientific">Jeotgalicoccus halotolerans</name>
    <dbReference type="NCBI Taxonomy" id="157227"/>
    <lineage>
        <taxon>Bacteria</taxon>
        <taxon>Bacillati</taxon>
        <taxon>Bacillota</taxon>
        <taxon>Bacilli</taxon>
        <taxon>Bacillales</taxon>
        <taxon>Staphylococcaceae</taxon>
        <taxon>Jeotgalicoccus</taxon>
    </lineage>
</organism>
<reference evidence="3 4" key="1">
    <citation type="submission" date="2018-08" db="EMBL/GenBank/DDBJ databases">
        <title>Genomic Encyclopedia of Type Strains, Phase IV (KMG-IV): sequencing the most valuable type-strain genomes for metagenomic binning, comparative biology and taxonomic classification.</title>
        <authorList>
            <person name="Goeker M."/>
        </authorList>
    </citation>
    <scope>NUCLEOTIDE SEQUENCE [LARGE SCALE GENOMIC DNA]</scope>
    <source>
        <strain evidence="3 4">DSM 17274</strain>
    </source>
</reference>
<dbReference type="Pfam" id="PF05389">
    <property type="entry name" value="MecA"/>
    <property type="match status" value="1"/>
</dbReference>
<dbReference type="NCBIfam" id="NF002644">
    <property type="entry name" value="PRK02315.1-5"/>
    <property type="match status" value="1"/>
</dbReference>
<evidence type="ECO:0000313" key="4">
    <source>
        <dbReference type="Proteomes" id="UP000257076"/>
    </source>
</evidence>
<dbReference type="PANTHER" id="PTHR39161:SF1">
    <property type="entry name" value="ADAPTER PROTEIN MECA 1"/>
    <property type="match status" value="1"/>
</dbReference>
<comment type="function">
    <text evidence="2">Enables the recognition and targeting of unfolded and aggregated proteins to the ClpC protease or to other proteins involved in proteolysis.</text>
</comment>
<dbReference type="OrthoDB" id="2360201at2"/>
<comment type="caution">
    <text evidence="3">The sequence shown here is derived from an EMBL/GenBank/DDBJ whole genome shotgun (WGS) entry which is preliminary data.</text>
</comment>
<dbReference type="PIRSF" id="PIRSF029008">
    <property type="entry name" value="MecA"/>
    <property type="match status" value="1"/>
</dbReference>
<comment type="subunit">
    <text evidence="2">Homodimer.</text>
</comment>
<dbReference type="RefSeq" id="WP_115883883.1">
    <property type="nucleotide sequence ID" value="NZ_CBCSHX010000012.1"/>
</dbReference>
<evidence type="ECO:0000256" key="2">
    <source>
        <dbReference type="HAMAP-Rule" id="MF_01124"/>
    </source>
</evidence>
<protein>
    <recommendedName>
        <fullName evidence="2">Adapter protein MecA</fullName>
    </recommendedName>
</protein>
<dbReference type="PANTHER" id="PTHR39161">
    <property type="entry name" value="ADAPTER PROTEIN MECA"/>
    <property type="match status" value="1"/>
</dbReference>
<keyword evidence="4" id="KW-1185">Reference proteome</keyword>
<gene>
    <name evidence="2" type="primary">mecA</name>
    <name evidence="3" type="ORF">DFR63_0160</name>
</gene>
<dbReference type="EMBL" id="QUMW01000003">
    <property type="protein sequence ID" value="REG26276.1"/>
    <property type="molecule type" value="Genomic_DNA"/>
</dbReference>
<evidence type="ECO:0000313" key="3">
    <source>
        <dbReference type="EMBL" id="REG26276.1"/>
    </source>
</evidence>
<dbReference type="InterPro" id="IPR008681">
    <property type="entry name" value="Neg-reg_MecA"/>
</dbReference>
<dbReference type="AlphaFoldDB" id="A0A3E0B2U7"/>
<accession>A0A3E0B2U7</accession>
<evidence type="ECO:0000256" key="1">
    <source>
        <dbReference type="ARBA" id="ARBA00005397"/>
    </source>
</evidence>
<sequence length="223" mass="26629">MRIERVNDSTIKFFLTYSDIESRGFNKEDLWMNRQRGEEFFWTIMDEVNNEQTDDFAMDGPLWIQVHAFDKGIEVVVSKSQNEHDPYGMEPYAMNIENREIESFIDKAIDERKTDNNNKFDVPVINEPLMVHFSDFENLIKYTHEVEVDETLYEDLLYVLDGKYYYQVFFDYRTHFDSMEGIESKLLEYSEPTSIASALLDEYGKIIMSNNVRAQVRRYFQEN</sequence>
<comment type="domain">
    <text evidence="2">The N-terminal domain probably binds unfolded/aggregated proteins; the C-terminal domain interacts with ClpC.</text>
</comment>
<comment type="similarity">
    <text evidence="1 2">Belongs to the MecA family.</text>
</comment>
<proteinExistence type="inferred from homology"/>
<dbReference type="HAMAP" id="MF_01124">
    <property type="entry name" value="MecA"/>
    <property type="match status" value="1"/>
</dbReference>
<dbReference type="Proteomes" id="UP000257076">
    <property type="component" value="Unassembled WGS sequence"/>
</dbReference>
<dbReference type="InterPro" id="IPR038471">
    <property type="entry name" value="MecA_C_sf"/>
</dbReference>